<protein>
    <submittedName>
        <fullName evidence="1">Uncharacterized protein</fullName>
    </submittedName>
</protein>
<comment type="caution">
    <text evidence="1">The sequence shown here is derived from an EMBL/GenBank/DDBJ whole genome shotgun (WGS) entry which is preliminary data.</text>
</comment>
<keyword evidence="2" id="KW-1185">Reference proteome</keyword>
<evidence type="ECO:0000313" key="2">
    <source>
        <dbReference type="Proteomes" id="UP000499080"/>
    </source>
</evidence>
<dbReference type="EMBL" id="BGPR01001346">
    <property type="protein sequence ID" value="GBM51691.1"/>
    <property type="molecule type" value="Genomic_DNA"/>
</dbReference>
<dbReference type="Proteomes" id="UP000499080">
    <property type="component" value="Unassembled WGS sequence"/>
</dbReference>
<accession>A0A4Y2GE88</accession>
<reference evidence="1 2" key="1">
    <citation type="journal article" date="2019" name="Sci. Rep.">
        <title>Orb-weaving spider Araneus ventricosus genome elucidates the spidroin gene catalogue.</title>
        <authorList>
            <person name="Kono N."/>
            <person name="Nakamura H."/>
            <person name="Ohtoshi R."/>
            <person name="Moran D.A.P."/>
            <person name="Shinohara A."/>
            <person name="Yoshida Y."/>
            <person name="Fujiwara M."/>
            <person name="Mori M."/>
            <person name="Tomita M."/>
            <person name="Arakawa K."/>
        </authorList>
    </citation>
    <scope>NUCLEOTIDE SEQUENCE [LARGE SCALE GENOMIC DNA]</scope>
</reference>
<evidence type="ECO:0000313" key="1">
    <source>
        <dbReference type="EMBL" id="GBM51691.1"/>
    </source>
</evidence>
<proteinExistence type="predicted"/>
<name>A0A4Y2GE88_ARAVE</name>
<sequence>SVFHVVNTFEEGSC</sequence>
<gene>
    <name evidence="1" type="ORF">AVEN_215336_1</name>
</gene>
<organism evidence="1 2">
    <name type="scientific">Araneus ventricosus</name>
    <name type="common">Orbweaver spider</name>
    <name type="synonym">Epeira ventricosa</name>
    <dbReference type="NCBI Taxonomy" id="182803"/>
    <lineage>
        <taxon>Eukaryota</taxon>
        <taxon>Metazoa</taxon>
        <taxon>Ecdysozoa</taxon>
        <taxon>Arthropoda</taxon>
        <taxon>Chelicerata</taxon>
        <taxon>Arachnida</taxon>
        <taxon>Araneae</taxon>
        <taxon>Araneomorphae</taxon>
        <taxon>Entelegynae</taxon>
        <taxon>Araneoidea</taxon>
        <taxon>Araneidae</taxon>
        <taxon>Araneus</taxon>
    </lineage>
</organism>
<feature type="non-terminal residue" evidence="1">
    <location>
        <position position="1"/>
    </location>
</feature>